<dbReference type="GO" id="GO:0005737">
    <property type="term" value="C:cytoplasm"/>
    <property type="evidence" value="ECO:0007669"/>
    <property type="project" value="TreeGrafter"/>
</dbReference>
<dbReference type="Pfam" id="PF00001">
    <property type="entry name" value="7tm_1"/>
    <property type="match status" value="1"/>
</dbReference>
<feature type="non-terminal residue" evidence="13">
    <location>
        <position position="364"/>
    </location>
</feature>
<keyword evidence="7" id="KW-1015">Disulfide bond</keyword>
<dbReference type="GO" id="GO:0007204">
    <property type="term" value="P:positive regulation of cytosolic calcium ion concentration"/>
    <property type="evidence" value="ECO:0007669"/>
    <property type="project" value="TreeGrafter"/>
</dbReference>
<dbReference type="EMBL" id="VZSG01001056">
    <property type="protein sequence ID" value="NWX92421.1"/>
    <property type="molecule type" value="Genomic_DNA"/>
</dbReference>
<dbReference type="GO" id="GO:0019957">
    <property type="term" value="F:C-C chemokine binding"/>
    <property type="evidence" value="ECO:0007669"/>
    <property type="project" value="TreeGrafter"/>
</dbReference>
<sequence>VSEMIPTSQFPDTTEYDYAYDENTAPCNEGNSFHRFKSLFLPILYCLVFIFCLLGNSLVLWVLLTRKGLTTMTDICLLNLAASDMLFVLPLPFQAHYASDQWVFGNAMCKITAGIYYTGAYLLGFYSGIFFIILLTIDRYLAIVHAVFALKARTVTYGILASTVTWVVALLVSLPGVFFHKSQLEGSRNTCSPHYPISDAINWKYCQTLMMNILGLILPMIIMIFSYSQILKTLMRCRNEKKHKAVRLIFVIMIFYFVFWTPFNIASFLYTFQTSLSLNTCEASGSLGKAIQVTETISMIHCCINPVIYAFVGEKFRKYLYAFFRKHVAVHLCKKCPALYREKLERVSSTCTPSTAEHDISTGL</sequence>
<keyword evidence="14" id="KW-1185">Reference proteome</keyword>
<gene>
    <name evidence="13" type="primary">Ccr5_0</name>
    <name evidence="13" type="ORF">NOTPEN_R10649</name>
</gene>
<evidence type="ECO:0000256" key="4">
    <source>
        <dbReference type="ARBA" id="ARBA00022989"/>
    </source>
</evidence>
<evidence type="ECO:0000256" key="10">
    <source>
        <dbReference type="RuleBase" id="RU000688"/>
    </source>
</evidence>
<dbReference type="GO" id="GO:0006955">
    <property type="term" value="P:immune response"/>
    <property type="evidence" value="ECO:0007669"/>
    <property type="project" value="InterPro"/>
</dbReference>
<dbReference type="InterPro" id="IPR017452">
    <property type="entry name" value="GPCR_Rhodpsn_7TM"/>
</dbReference>
<feature type="transmembrane region" description="Helical" evidence="11">
    <location>
        <begin position="290"/>
        <end position="312"/>
    </location>
</feature>
<keyword evidence="4 11" id="KW-1133">Transmembrane helix</keyword>
<evidence type="ECO:0000256" key="1">
    <source>
        <dbReference type="ARBA" id="ARBA00004651"/>
    </source>
</evidence>
<evidence type="ECO:0000256" key="7">
    <source>
        <dbReference type="ARBA" id="ARBA00023157"/>
    </source>
</evidence>
<dbReference type="PROSITE" id="PS00237">
    <property type="entry name" value="G_PROTEIN_RECEP_F1_1"/>
    <property type="match status" value="1"/>
</dbReference>
<evidence type="ECO:0000256" key="3">
    <source>
        <dbReference type="ARBA" id="ARBA00022692"/>
    </source>
</evidence>
<dbReference type="InterPro" id="IPR002236">
    <property type="entry name" value="Chemokine_CCR1"/>
</dbReference>
<dbReference type="GO" id="GO:0090026">
    <property type="term" value="P:positive regulation of monocyte chemotaxis"/>
    <property type="evidence" value="ECO:0007669"/>
    <property type="project" value="InterPro"/>
</dbReference>
<evidence type="ECO:0000256" key="11">
    <source>
        <dbReference type="SAM" id="Phobius"/>
    </source>
</evidence>
<keyword evidence="9 10" id="KW-0807">Transducer</keyword>
<feature type="transmembrane region" description="Helical" evidence="11">
    <location>
        <begin position="209"/>
        <end position="227"/>
    </location>
</feature>
<dbReference type="GO" id="GO:0009897">
    <property type="term" value="C:external side of plasma membrane"/>
    <property type="evidence" value="ECO:0007669"/>
    <property type="project" value="TreeGrafter"/>
</dbReference>
<dbReference type="InterPro" id="IPR000276">
    <property type="entry name" value="GPCR_Rhodpsn"/>
</dbReference>
<feature type="transmembrane region" description="Helical" evidence="11">
    <location>
        <begin position="248"/>
        <end position="270"/>
    </location>
</feature>
<feature type="non-terminal residue" evidence="13">
    <location>
        <position position="1"/>
    </location>
</feature>
<dbReference type="Proteomes" id="UP000538817">
    <property type="component" value="Unassembled WGS sequence"/>
</dbReference>
<dbReference type="GO" id="GO:0006954">
    <property type="term" value="P:inflammatory response"/>
    <property type="evidence" value="ECO:0007669"/>
    <property type="project" value="InterPro"/>
</dbReference>
<comment type="similarity">
    <text evidence="10">Belongs to the G-protein coupled receptor 1 family.</text>
</comment>
<dbReference type="InterPro" id="IPR050119">
    <property type="entry name" value="CCR1-9-like"/>
</dbReference>
<dbReference type="PRINTS" id="PR01106">
    <property type="entry name" value="CHEMOKINER1"/>
</dbReference>
<feature type="domain" description="G-protein coupled receptors family 1 profile" evidence="12">
    <location>
        <begin position="55"/>
        <end position="309"/>
    </location>
</feature>
<keyword evidence="8 10" id="KW-0675">Receptor</keyword>
<evidence type="ECO:0000256" key="5">
    <source>
        <dbReference type="ARBA" id="ARBA00023040"/>
    </source>
</evidence>
<dbReference type="PRINTS" id="PR00237">
    <property type="entry name" value="GPCRRHODOPSN"/>
</dbReference>
<dbReference type="FunFam" id="1.20.1070.10:FF:000026">
    <property type="entry name" value="C-C chemokine receptor type 5"/>
    <property type="match status" value="1"/>
</dbReference>
<keyword evidence="6 11" id="KW-0472">Membrane</keyword>
<keyword evidence="2" id="KW-1003">Cell membrane</keyword>
<organism evidence="13 14">
    <name type="scientific">Nothoprocta pentlandii</name>
    <dbReference type="NCBI Taxonomy" id="2585814"/>
    <lineage>
        <taxon>Eukaryota</taxon>
        <taxon>Metazoa</taxon>
        <taxon>Chordata</taxon>
        <taxon>Craniata</taxon>
        <taxon>Vertebrata</taxon>
        <taxon>Euteleostomi</taxon>
        <taxon>Archelosauria</taxon>
        <taxon>Archosauria</taxon>
        <taxon>Dinosauria</taxon>
        <taxon>Saurischia</taxon>
        <taxon>Theropoda</taxon>
        <taxon>Coelurosauria</taxon>
        <taxon>Aves</taxon>
        <taxon>Palaeognathae</taxon>
        <taxon>Tinamiformes</taxon>
        <taxon>Tinamidae</taxon>
        <taxon>Nothoprocta</taxon>
    </lineage>
</organism>
<feature type="transmembrane region" description="Helical" evidence="11">
    <location>
        <begin position="76"/>
        <end position="95"/>
    </location>
</feature>
<dbReference type="GO" id="GO:0019722">
    <property type="term" value="P:calcium-mediated signaling"/>
    <property type="evidence" value="ECO:0007669"/>
    <property type="project" value="TreeGrafter"/>
</dbReference>
<dbReference type="PANTHER" id="PTHR10489:SF686">
    <property type="entry name" value="C-C CHEMOKINE RECEPTOR TYPE 5"/>
    <property type="match status" value="1"/>
</dbReference>
<comment type="subcellular location">
    <subcellularLocation>
        <location evidence="1">Cell membrane</location>
        <topology evidence="1">Multi-pass membrane protein</topology>
    </subcellularLocation>
</comment>
<feature type="transmembrane region" description="Helical" evidence="11">
    <location>
        <begin position="39"/>
        <end position="64"/>
    </location>
</feature>
<reference evidence="13 14" key="1">
    <citation type="submission" date="2019-09" db="EMBL/GenBank/DDBJ databases">
        <title>Bird 10,000 Genomes (B10K) Project - Family phase.</title>
        <authorList>
            <person name="Zhang G."/>
        </authorList>
    </citation>
    <scope>NUCLEOTIDE SEQUENCE [LARGE SCALE GENOMIC DNA]</scope>
    <source>
        <strain evidence="13">B10K-MSB-04</strain>
    </source>
</reference>
<evidence type="ECO:0000256" key="9">
    <source>
        <dbReference type="ARBA" id="ARBA00023224"/>
    </source>
</evidence>
<comment type="caution">
    <text evidence="13">The sequence shown here is derived from an EMBL/GenBank/DDBJ whole genome shotgun (WGS) entry which is preliminary data.</text>
</comment>
<feature type="transmembrane region" description="Helical" evidence="11">
    <location>
        <begin position="157"/>
        <end position="179"/>
    </location>
</feature>
<protein>
    <submittedName>
        <fullName evidence="13">CCR5 protein</fullName>
    </submittedName>
</protein>
<evidence type="ECO:0000259" key="12">
    <source>
        <dbReference type="PROSITE" id="PS50262"/>
    </source>
</evidence>
<dbReference type="PANTHER" id="PTHR10489">
    <property type="entry name" value="CELL ADHESION MOLECULE"/>
    <property type="match status" value="1"/>
</dbReference>
<feature type="transmembrane region" description="Helical" evidence="11">
    <location>
        <begin position="115"/>
        <end position="137"/>
    </location>
</feature>
<evidence type="ECO:0000256" key="8">
    <source>
        <dbReference type="ARBA" id="ARBA00023170"/>
    </source>
</evidence>
<accession>A0A7K7A8I4</accession>
<evidence type="ECO:0000313" key="13">
    <source>
        <dbReference type="EMBL" id="NWX92421.1"/>
    </source>
</evidence>
<name>A0A7K7A8I4_9AVES</name>
<dbReference type="Gene3D" id="1.20.1070.10">
    <property type="entry name" value="Rhodopsin 7-helix transmembrane proteins"/>
    <property type="match status" value="1"/>
</dbReference>
<dbReference type="PRINTS" id="PR00657">
    <property type="entry name" value="CCCHEMOKINER"/>
</dbReference>
<dbReference type="PROSITE" id="PS50262">
    <property type="entry name" value="G_PROTEIN_RECEP_F1_2"/>
    <property type="match status" value="1"/>
</dbReference>
<dbReference type="GO" id="GO:0016493">
    <property type="term" value="F:C-C chemokine receptor activity"/>
    <property type="evidence" value="ECO:0007669"/>
    <property type="project" value="InterPro"/>
</dbReference>
<dbReference type="InterPro" id="IPR000355">
    <property type="entry name" value="Chemokine_rcpt"/>
</dbReference>
<dbReference type="GO" id="GO:0060326">
    <property type="term" value="P:cell chemotaxis"/>
    <property type="evidence" value="ECO:0007669"/>
    <property type="project" value="TreeGrafter"/>
</dbReference>
<evidence type="ECO:0000313" key="14">
    <source>
        <dbReference type="Proteomes" id="UP000538817"/>
    </source>
</evidence>
<keyword evidence="5 10" id="KW-0297">G-protein coupled receptor</keyword>
<dbReference type="AlphaFoldDB" id="A0A7K7A8I4"/>
<dbReference type="SUPFAM" id="SSF81321">
    <property type="entry name" value="Family A G protein-coupled receptor-like"/>
    <property type="match status" value="1"/>
</dbReference>
<proteinExistence type="inferred from homology"/>
<evidence type="ECO:0000256" key="6">
    <source>
        <dbReference type="ARBA" id="ARBA00023136"/>
    </source>
</evidence>
<keyword evidence="3 10" id="KW-0812">Transmembrane</keyword>
<evidence type="ECO:0000256" key="2">
    <source>
        <dbReference type="ARBA" id="ARBA00022475"/>
    </source>
</evidence>